<evidence type="ECO:0000256" key="6">
    <source>
        <dbReference type="ARBA" id="ARBA00023098"/>
    </source>
</evidence>
<comment type="pathway">
    <text evidence="1">Lipid metabolism; fatty acid beta-oxidation.</text>
</comment>
<feature type="domain" description="Choline/carnitine acyltransferase" evidence="10">
    <location>
        <begin position="58"/>
        <end position="646"/>
    </location>
</feature>
<protein>
    <recommendedName>
        <fullName evidence="10">Choline/carnitine acyltransferase domain-containing protein</fullName>
    </recommendedName>
</protein>
<sequence length="659" mass="75447">MPFPRQKVLNADITHKHSPQVMYKLLKKNLIAKEYADYQFIQKSKIPTMHFQQSLPRLPIPKLDLTCERYLAAQRPLLIDEAYRKTECNVNQFKNTSGKQLQDMLKNYDKVNKNTSYISEFWFDSYLRDRKPIPINYNPMLVMHKDDRPQYNDQLVRTANLIISSLRFYKSLEASLLEPEVYHLNPKGSDTERFRNVCSALPTHLAWYGAYLFKAYPLDMSQYPSLFNSTRIPEIDKDRIVRNSAGKHITVQYKGHFYAFRVLTDSNDILPAEQILARLKFILEDNIPHCDHPIGILTTLERNKWAILRHQLCENGNEQNFKYIDSALFNVCLDSKTLGDDPYAVSRNFLHGDGENRWFDKSFSLQISKDGQAAVNFEHAWGDGVAILRYVQDIYKDSRENSFVSPDTKPYDENISNVVRLDIHLSDNIKSSIEDAKKEYLKTCSSLDIDYLIFDQIGKNVCKKQAVSPDAVMQLGFQAGYYKMTGKFVPTYESCSTAAFKHGRTETVRSCTTATQAFTLAINSKDQPPIRDLKNMISECSRVHNQLTREAAMGQGFDRHLFALKKFAEKTNTVCNIFDDPDFALINHIILSTSTLSSPAIYAGGFGPVVREGLGVGYIIKDDELGVLVTSYPPYQNGSDFIDSLRSTFEKIVGLLQKD</sequence>
<evidence type="ECO:0000256" key="9">
    <source>
        <dbReference type="PIRSR" id="PIRSR600542-1"/>
    </source>
</evidence>
<dbReference type="SUPFAM" id="SSF52777">
    <property type="entry name" value="CoA-dependent acyltransferases"/>
    <property type="match status" value="2"/>
</dbReference>
<keyword evidence="7" id="KW-0012">Acyltransferase</keyword>
<keyword evidence="3" id="KW-0813">Transport</keyword>
<dbReference type="Gene3D" id="3.30.559.70">
    <property type="entry name" value="Choline/Carnitine o-acyltransferase, domain 2"/>
    <property type="match status" value="1"/>
</dbReference>
<dbReference type="Proteomes" id="UP001153737">
    <property type="component" value="Chromosome 14"/>
</dbReference>
<comment type="catalytic activity">
    <reaction evidence="8">
        <text>4,8-dimethylnonanoyl-CoA + (R)-carnitine = O-4,8-dimethylnonanoyl-(R)-carnitine + CoA</text>
        <dbReference type="Rhea" id="RHEA:44860"/>
        <dbReference type="ChEBI" id="CHEBI:16347"/>
        <dbReference type="ChEBI" id="CHEBI:57287"/>
        <dbReference type="ChEBI" id="CHEBI:77061"/>
        <dbReference type="ChEBI" id="CHEBI:84654"/>
    </reaction>
</comment>
<dbReference type="EMBL" id="OU896720">
    <property type="protein sequence ID" value="CAH1153589.1"/>
    <property type="molecule type" value="Genomic_DNA"/>
</dbReference>
<keyword evidence="5" id="KW-0276">Fatty acid metabolism</keyword>
<dbReference type="FunFam" id="1.10.275.20:FF:000001">
    <property type="entry name" value="carnitine O-palmitoyltransferase 2, mitochondrial"/>
    <property type="match status" value="1"/>
</dbReference>
<dbReference type="InterPro" id="IPR039551">
    <property type="entry name" value="Cho/carn_acyl_trans"/>
</dbReference>
<keyword evidence="12" id="KW-1185">Reference proteome</keyword>
<dbReference type="GO" id="GO:0005739">
    <property type="term" value="C:mitochondrion"/>
    <property type="evidence" value="ECO:0007669"/>
    <property type="project" value="TreeGrafter"/>
</dbReference>
<name>A0A9P0DNV0_PHACE</name>
<evidence type="ECO:0000256" key="7">
    <source>
        <dbReference type="ARBA" id="ARBA00023315"/>
    </source>
</evidence>
<evidence type="ECO:0000259" key="10">
    <source>
        <dbReference type="Pfam" id="PF00755"/>
    </source>
</evidence>
<dbReference type="InterPro" id="IPR000542">
    <property type="entry name" value="Carn_acyl_trans"/>
</dbReference>
<feature type="active site" description="Proton acceptor" evidence="9">
    <location>
        <position position="379"/>
    </location>
</feature>
<dbReference type="Gene3D" id="1.10.275.20">
    <property type="entry name" value="Choline/Carnitine o-acyltransferase"/>
    <property type="match status" value="1"/>
</dbReference>
<organism evidence="11 12">
    <name type="scientific">Phaedon cochleariae</name>
    <name type="common">Mustard beetle</name>
    <dbReference type="NCBI Taxonomy" id="80249"/>
    <lineage>
        <taxon>Eukaryota</taxon>
        <taxon>Metazoa</taxon>
        <taxon>Ecdysozoa</taxon>
        <taxon>Arthropoda</taxon>
        <taxon>Hexapoda</taxon>
        <taxon>Insecta</taxon>
        <taxon>Pterygota</taxon>
        <taxon>Neoptera</taxon>
        <taxon>Endopterygota</taxon>
        <taxon>Coleoptera</taxon>
        <taxon>Polyphaga</taxon>
        <taxon>Cucujiformia</taxon>
        <taxon>Chrysomeloidea</taxon>
        <taxon>Chrysomelidae</taxon>
        <taxon>Chrysomelinae</taxon>
        <taxon>Chrysomelini</taxon>
        <taxon>Phaedon</taxon>
    </lineage>
</organism>
<dbReference type="InterPro" id="IPR042231">
    <property type="entry name" value="Cho/carn_acyl_trans_2"/>
</dbReference>
<gene>
    <name evidence="11" type="ORF">PHAECO_LOCUS4271</name>
</gene>
<dbReference type="GO" id="GO:0006635">
    <property type="term" value="P:fatty acid beta-oxidation"/>
    <property type="evidence" value="ECO:0007669"/>
    <property type="project" value="TreeGrafter"/>
</dbReference>
<dbReference type="PANTHER" id="PTHR22589:SF16">
    <property type="entry name" value="CARNITINE O-PALMITOYLTRANSFERASE 2, MITOCHONDRIAL"/>
    <property type="match status" value="1"/>
</dbReference>
<dbReference type="InterPro" id="IPR042572">
    <property type="entry name" value="Carn_acyl_trans_N"/>
</dbReference>
<evidence type="ECO:0000256" key="5">
    <source>
        <dbReference type="ARBA" id="ARBA00022832"/>
    </source>
</evidence>
<evidence type="ECO:0000256" key="4">
    <source>
        <dbReference type="ARBA" id="ARBA00022679"/>
    </source>
</evidence>
<comment type="similarity">
    <text evidence="2">Belongs to the carnitine/choline acetyltransferase family.</text>
</comment>
<accession>A0A9P0DNV0</accession>
<dbReference type="Pfam" id="PF00755">
    <property type="entry name" value="Carn_acyltransf"/>
    <property type="match status" value="1"/>
</dbReference>
<dbReference type="PANTHER" id="PTHR22589">
    <property type="entry name" value="CARNITINE O-ACYLTRANSFERASE"/>
    <property type="match status" value="1"/>
</dbReference>
<keyword evidence="4" id="KW-0808">Transferase</keyword>
<keyword evidence="6" id="KW-0443">Lipid metabolism</keyword>
<dbReference type="InterPro" id="IPR023213">
    <property type="entry name" value="CAT-like_dom_sf"/>
</dbReference>
<proteinExistence type="inferred from homology"/>
<dbReference type="GO" id="GO:0004095">
    <property type="term" value="F:carnitine O-palmitoyltransferase activity"/>
    <property type="evidence" value="ECO:0007669"/>
    <property type="project" value="TreeGrafter"/>
</dbReference>
<evidence type="ECO:0000256" key="1">
    <source>
        <dbReference type="ARBA" id="ARBA00005005"/>
    </source>
</evidence>
<evidence type="ECO:0000256" key="3">
    <source>
        <dbReference type="ARBA" id="ARBA00022448"/>
    </source>
</evidence>
<reference evidence="11" key="1">
    <citation type="submission" date="2022-01" db="EMBL/GenBank/DDBJ databases">
        <authorList>
            <person name="King R."/>
        </authorList>
    </citation>
    <scope>NUCLEOTIDE SEQUENCE</scope>
</reference>
<evidence type="ECO:0000256" key="2">
    <source>
        <dbReference type="ARBA" id="ARBA00005232"/>
    </source>
</evidence>
<evidence type="ECO:0000313" key="11">
    <source>
        <dbReference type="EMBL" id="CAH1153589.1"/>
    </source>
</evidence>
<evidence type="ECO:0000313" key="12">
    <source>
        <dbReference type="Proteomes" id="UP001153737"/>
    </source>
</evidence>
<dbReference type="AlphaFoldDB" id="A0A9P0DNV0"/>
<dbReference type="Gene3D" id="1.20.1280.180">
    <property type="match status" value="1"/>
</dbReference>
<evidence type="ECO:0000256" key="8">
    <source>
        <dbReference type="ARBA" id="ARBA00048999"/>
    </source>
</evidence>
<dbReference type="OrthoDB" id="240216at2759"/>
<reference evidence="11" key="2">
    <citation type="submission" date="2022-10" db="EMBL/GenBank/DDBJ databases">
        <authorList>
            <consortium name="ENA_rothamsted_submissions"/>
            <consortium name="culmorum"/>
            <person name="King R."/>
        </authorList>
    </citation>
    <scope>NUCLEOTIDE SEQUENCE</scope>
</reference>
<dbReference type="Gene3D" id="3.30.559.10">
    <property type="entry name" value="Chloramphenicol acetyltransferase-like domain"/>
    <property type="match status" value="1"/>
</dbReference>